<evidence type="ECO:0000259" key="15">
    <source>
        <dbReference type="PROSITE" id="PS50255"/>
    </source>
</evidence>
<evidence type="ECO:0000256" key="7">
    <source>
        <dbReference type="ARBA" id="ARBA00022848"/>
    </source>
</evidence>
<keyword evidence="14" id="KW-1133">Transmembrane helix</keyword>
<evidence type="ECO:0000256" key="4">
    <source>
        <dbReference type="ARBA" id="ARBA00022692"/>
    </source>
</evidence>
<evidence type="ECO:0000313" key="16">
    <source>
        <dbReference type="Proteomes" id="UP000245340"/>
    </source>
</evidence>
<reference evidence="17" key="1">
    <citation type="submission" date="2025-08" db="UniProtKB">
        <authorList>
            <consortium name="RefSeq"/>
        </authorList>
    </citation>
    <scope>IDENTIFICATION</scope>
</reference>
<keyword evidence="4 14" id="KW-0812">Transmembrane</keyword>
<dbReference type="GO" id="GO:0046872">
    <property type="term" value="F:metal ion binding"/>
    <property type="evidence" value="ECO:0007669"/>
    <property type="project" value="UniProtKB-UniRule"/>
</dbReference>
<dbReference type="GO" id="GO:0020037">
    <property type="term" value="F:heme binding"/>
    <property type="evidence" value="ECO:0007669"/>
    <property type="project" value="UniProtKB-UniRule"/>
</dbReference>
<dbReference type="PROSITE" id="PS00191">
    <property type="entry name" value="CYTOCHROME_B5_1"/>
    <property type="match status" value="1"/>
</dbReference>
<evidence type="ECO:0000256" key="8">
    <source>
        <dbReference type="ARBA" id="ARBA00022982"/>
    </source>
</evidence>
<evidence type="ECO:0000256" key="9">
    <source>
        <dbReference type="ARBA" id="ARBA00023004"/>
    </source>
</evidence>
<evidence type="ECO:0000256" key="3">
    <source>
        <dbReference type="ARBA" id="ARBA00022617"/>
    </source>
</evidence>
<dbReference type="InterPro" id="IPR036400">
    <property type="entry name" value="Cyt_B5-like_heme/steroid_sf"/>
</dbReference>
<dbReference type="SUPFAM" id="SSF55856">
    <property type="entry name" value="Cytochrome b5-like heme/steroid binding domain"/>
    <property type="match status" value="1"/>
</dbReference>
<dbReference type="AlphaFoldDB" id="A0A2U3X258"/>
<evidence type="ECO:0000313" key="17">
    <source>
        <dbReference type="RefSeq" id="XP_004416191.1"/>
    </source>
</evidence>
<evidence type="ECO:0000256" key="10">
    <source>
        <dbReference type="ARBA" id="ARBA00023136"/>
    </source>
</evidence>
<dbReference type="Pfam" id="PF00173">
    <property type="entry name" value="Cyt-b5"/>
    <property type="match status" value="1"/>
</dbReference>
<dbReference type="PANTHER" id="PTHR19359:SF150">
    <property type="entry name" value="CYTOCHROME B5"/>
    <property type="match status" value="1"/>
</dbReference>
<keyword evidence="10 14" id="KW-0472">Membrane</keyword>
<keyword evidence="5 14" id="KW-0479">Metal-binding</keyword>
<sequence length="124" mass="14215">MAEQSDQTVKYYTLEEIQKHNHSRSIWLILHHKVYDLTKFLEEHPGGEEVLREQAGGDATESFEDVGHSTDARELSKTYIIGELHPETLITTVDSNSSWWTNWVIPAISAVLVALMYHLYTAED</sequence>
<keyword evidence="8" id="KW-0249">Electron transport</keyword>
<dbReference type="FunFam" id="3.10.120.10:FF:000002">
    <property type="entry name" value="Cytochrome b5 type B"/>
    <property type="match status" value="1"/>
</dbReference>
<evidence type="ECO:0000256" key="13">
    <source>
        <dbReference type="ARBA" id="ARBA00039806"/>
    </source>
</evidence>
<dbReference type="PRINTS" id="PR00363">
    <property type="entry name" value="CYTOCHROMEB5"/>
</dbReference>
<dbReference type="SMART" id="SM01117">
    <property type="entry name" value="Cyt-b5"/>
    <property type="match status" value="1"/>
</dbReference>
<comment type="similarity">
    <text evidence="12 14">Belongs to the cytochrome b5 family.</text>
</comment>
<dbReference type="RefSeq" id="XP_004416191.1">
    <property type="nucleotide sequence ID" value="XM_004416134.1"/>
</dbReference>
<feature type="domain" description="Cytochrome b5 heme-binding" evidence="15">
    <location>
        <begin position="9"/>
        <end position="85"/>
    </location>
</feature>
<evidence type="ECO:0000256" key="6">
    <source>
        <dbReference type="ARBA" id="ARBA00022824"/>
    </source>
</evidence>
<evidence type="ECO:0000256" key="11">
    <source>
        <dbReference type="ARBA" id="ARBA00037877"/>
    </source>
</evidence>
<dbReference type="Gene3D" id="3.10.120.10">
    <property type="entry name" value="Cytochrome b5-like heme/steroid binding domain"/>
    <property type="match status" value="1"/>
</dbReference>
<evidence type="ECO:0000256" key="12">
    <source>
        <dbReference type="ARBA" id="ARBA00038168"/>
    </source>
</evidence>
<dbReference type="GeneID" id="101377753"/>
<dbReference type="InterPro" id="IPR018506">
    <property type="entry name" value="Cyt_B5_heme-BS"/>
</dbReference>
<dbReference type="InterPro" id="IPR001199">
    <property type="entry name" value="Cyt_B5-like_heme/steroid-bd"/>
</dbReference>
<keyword evidence="9 14" id="KW-0408">Iron</keyword>
<dbReference type="InterPro" id="IPR050668">
    <property type="entry name" value="Cytochrome_b5"/>
</dbReference>
<evidence type="ECO:0000256" key="14">
    <source>
        <dbReference type="RuleBase" id="RU362121"/>
    </source>
</evidence>
<comment type="subcellular location">
    <subcellularLocation>
        <location evidence="1">Endoplasmic reticulum membrane</location>
        <topology evidence="1">Single-pass membrane protein</topology>
        <orientation evidence="1">Cytoplasmic side</orientation>
    </subcellularLocation>
    <subcellularLocation>
        <location evidence="11">Microsome membrane</location>
        <topology evidence="11">Single-pass membrane protein</topology>
        <orientation evidence="11">Cytoplasmic side</orientation>
    </subcellularLocation>
</comment>
<evidence type="ECO:0000256" key="1">
    <source>
        <dbReference type="ARBA" id="ARBA00004131"/>
    </source>
</evidence>
<organism evidence="16 17">
    <name type="scientific">Odobenus rosmarus divergens</name>
    <name type="common">Pacific walrus</name>
    <dbReference type="NCBI Taxonomy" id="9708"/>
    <lineage>
        <taxon>Eukaryota</taxon>
        <taxon>Metazoa</taxon>
        <taxon>Chordata</taxon>
        <taxon>Craniata</taxon>
        <taxon>Vertebrata</taxon>
        <taxon>Euteleostomi</taxon>
        <taxon>Mammalia</taxon>
        <taxon>Eutheria</taxon>
        <taxon>Laurasiatheria</taxon>
        <taxon>Carnivora</taxon>
        <taxon>Caniformia</taxon>
        <taxon>Pinnipedia</taxon>
        <taxon>Odobenidae</taxon>
        <taxon>Odobenus</taxon>
    </lineage>
</organism>
<dbReference type="PROSITE" id="PS50255">
    <property type="entry name" value="CYTOCHROME_B5_2"/>
    <property type="match status" value="1"/>
</dbReference>
<accession>A0A2U3X258</accession>
<evidence type="ECO:0000256" key="2">
    <source>
        <dbReference type="ARBA" id="ARBA00022448"/>
    </source>
</evidence>
<feature type="transmembrane region" description="Helical" evidence="14">
    <location>
        <begin position="103"/>
        <end position="120"/>
    </location>
</feature>
<keyword evidence="3 14" id="KW-0349">Heme</keyword>
<gene>
    <name evidence="17" type="primary">LOC101377753</name>
</gene>
<evidence type="ECO:0000256" key="5">
    <source>
        <dbReference type="ARBA" id="ARBA00022723"/>
    </source>
</evidence>
<keyword evidence="7" id="KW-0492">Microsome</keyword>
<proteinExistence type="inferred from homology"/>
<dbReference type="GO" id="GO:0005789">
    <property type="term" value="C:endoplasmic reticulum membrane"/>
    <property type="evidence" value="ECO:0007669"/>
    <property type="project" value="UniProtKB-SubCell"/>
</dbReference>
<keyword evidence="6" id="KW-0256">Endoplasmic reticulum</keyword>
<dbReference type="Proteomes" id="UP000245340">
    <property type="component" value="Unplaced"/>
</dbReference>
<dbReference type="PANTHER" id="PTHR19359">
    <property type="entry name" value="CYTOCHROME B5"/>
    <property type="match status" value="1"/>
</dbReference>
<protein>
    <recommendedName>
        <fullName evidence="13">Cytochrome b5</fullName>
    </recommendedName>
</protein>
<keyword evidence="2" id="KW-0813">Transport</keyword>
<name>A0A2U3X258_ODORO</name>
<keyword evidence="16" id="KW-1185">Reference proteome</keyword>